<gene>
    <name evidence="1" type="ORF">FOZ60_017222</name>
</gene>
<name>A0A7J6N1G0_PEROL</name>
<reference evidence="1 2" key="1">
    <citation type="submission" date="2020-04" db="EMBL/GenBank/DDBJ databases">
        <title>Perkinsus olseni comparative genomics.</title>
        <authorList>
            <person name="Bogema D.R."/>
        </authorList>
    </citation>
    <scope>NUCLEOTIDE SEQUENCE [LARGE SCALE GENOMIC DNA]</scope>
    <source>
        <strain evidence="1">00978-12</strain>
    </source>
</reference>
<evidence type="ECO:0000313" key="1">
    <source>
        <dbReference type="EMBL" id="KAF4677748.1"/>
    </source>
</evidence>
<evidence type="ECO:0000313" key="2">
    <source>
        <dbReference type="Proteomes" id="UP000541610"/>
    </source>
</evidence>
<feature type="non-terminal residue" evidence="1">
    <location>
        <position position="1"/>
    </location>
</feature>
<dbReference type="EMBL" id="JABANP010000961">
    <property type="protein sequence ID" value="KAF4677748.1"/>
    <property type="molecule type" value="Genomic_DNA"/>
</dbReference>
<organism evidence="1 2">
    <name type="scientific">Perkinsus olseni</name>
    <name type="common">Perkinsus atlanticus</name>
    <dbReference type="NCBI Taxonomy" id="32597"/>
    <lineage>
        <taxon>Eukaryota</taxon>
        <taxon>Sar</taxon>
        <taxon>Alveolata</taxon>
        <taxon>Perkinsozoa</taxon>
        <taxon>Perkinsea</taxon>
        <taxon>Perkinsida</taxon>
        <taxon>Perkinsidae</taxon>
        <taxon>Perkinsus</taxon>
    </lineage>
</organism>
<proteinExistence type="predicted"/>
<sequence length="159" mass="17837">GDATLKRSLHNYANGKQTVPLSHIEGSTYSYNVGGANPPSSLTDLYTSYRPLPSSSRTVTWHFSFMEMATLLATYFRNKEILFMKVTQTWSPGKFVYRSSTRPKVKRVYKAACLEWRNTASAAAAARRAALARNGLRHRPRGDAGTSIDRRSLLLLTFM</sequence>
<comment type="caution">
    <text evidence="1">The sequence shown here is derived from an EMBL/GenBank/DDBJ whole genome shotgun (WGS) entry which is preliminary data.</text>
</comment>
<dbReference type="Proteomes" id="UP000541610">
    <property type="component" value="Unassembled WGS sequence"/>
</dbReference>
<dbReference type="AlphaFoldDB" id="A0A7J6N1G0"/>
<protein>
    <submittedName>
        <fullName evidence="1">Uncharacterized protein</fullName>
    </submittedName>
</protein>
<accession>A0A7J6N1G0</accession>